<name>A0A1K1MMN0_9FLAO</name>
<accession>A0A1K1MMN0</accession>
<reference evidence="2" key="1">
    <citation type="submission" date="2016-11" db="EMBL/GenBank/DDBJ databases">
        <authorList>
            <person name="Varghese N."/>
            <person name="Submissions S."/>
        </authorList>
    </citation>
    <scope>NUCLEOTIDE SEQUENCE [LARGE SCALE GENOMIC DNA]</scope>
    <source>
        <strain evidence="2">DSM 24786</strain>
    </source>
</reference>
<dbReference type="Proteomes" id="UP000183257">
    <property type="component" value="Unassembled WGS sequence"/>
</dbReference>
<organism evidence="1 2">
    <name type="scientific">Cellulophaga fucicola</name>
    <dbReference type="NCBI Taxonomy" id="76595"/>
    <lineage>
        <taxon>Bacteria</taxon>
        <taxon>Pseudomonadati</taxon>
        <taxon>Bacteroidota</taxon>
        <taxon>Flavobacteriia</taxon>
        <taxon>Flavobacteriales</taxon>
        <taxon>Flavobacteriaceae</taxon>
        <taxon>Cellulophaga</taxon>
    </lineage>
</organism>
<evidence type="ECO:0000313" key="2">
    <source>
        <dbReference type="Proteomes" id="UP000183257"/>
    </source>
</evidence>
<dbReference type="STRING" id="76595.SAMN05660313_00729"/>
<sequence length="45" mass="5194">MLFLEKRNYCIPFKREIILTSKIANTKQLVALIKGNLNCIKSTLL</sequence>
<proteinExistence type="predicted"/>
<protein>
    <submittedName>
        <fullName evidence="1">Uncharacterized protein</fullName>
    </submittedName>
</protein>
<gene>
    <name evidence="1" type="ORF">SAMN05660313_00729</name>
</gene>
<dbReference type="AlphaFoldDB" id="A0A1K1MMN0"/>
<keyword evidence="2" id="KW-1185">Reference proteome</keyword>
<dbReference type="EMBL" id="FPIY01000001">
    <property type="protein sequence ID" value="SFW24418.1"/>
    <property type="molecule type" value="Genomic_DNA"/>
</dbReference>
<evidence type="ECO:0000313" key="1">
    <source>
        <dbReference type="EMBL" id="SFW24418.1"/>
    </source>
</evidence>